<name>A0A4Y2FNH3_ARAVE</name>
<organism evidence="1 2">
    <name type="scientific">Araneus ventricosus</name>
    <name type="common">Orbweaver spider</name>
    <name type="synonym">Epeira ventricosa</name>
    <dbReference type="NCBI Taxonomy" id="182803"/>
    <lineage>
        <taxon>Eukaryota</taxon>
        <taxon>Metazoa</taxon>
        <taxon>Ecdysozoa</taxon>
        <taxon>Arthropoda</taxon>
        <taxon>Chelicerata</taxon>
        <taxon>Arachnida</taxon>
        <taxon>Araneae</taxon>
        <taxon>Araneomorphae</taxon>
        <taxon>Entelegynae</taxon>
        <taxon>Araneoidea</taxon>
        <taxon>Araneidae</taxon>
        <taxon>Araneus</taxon>
    </lineage>
</organism>
<accession>A0A4Y2FNH3</accession>
<dbReference type="Proteomes" id="UP000499080">
    <property type="component" value="Unassembled WGS sequence"/>
</dbReference>
<reference evidence="1 2" key="1">
    <citation type="journal article" date="2019" name="Sci. Rep.">
        <title>Orb-weaving spider Araneus ventricosus genome elucidates the spidroin gene catalogue.</title>
        <authorList>
            <person name="Kono N."/>
            <person name="Nakamura H."/>
            <person name="Ohtoshi R."/>
            <person name="Moran D.A.P."/>
            <person name="Shinohara A."/>
            <person name="Yoshida Y."/>
            <person name="Fujiwara M."/>
            <person name="Mori M."/>
            <person name="Tomita M."/>
            <person name="Arakawa K."/>
        </authorList>
    </citation>
    <scope>NUCLEOTIDE SEQUENCE [LARGE SCALE GENOMIC DNA]</scope>
</reference>
<dbReference type="EMBL" id="BGPR01001014">
    <property type="protein sequence ID" value="GBM43030.1"/>
    <property type="molecule type" value="Genomic_DNA"/>
</dbReference>
<proteinExistence type="predicted"/>
<keyword evidence="2" id="KW-1185">Reference proteome</keyword>
<evidence type="ECO:0008006" key="3">
    <source>
        <dbReference type="Google" id="ProtNLM"/>
    </source>
</evidence>
<evidence type="ECO:0000313" key="1">
    <source>
        <dbReference type="EMBL" id="GBM43030.1"/>
    </source>
</evidence>
<comment type="caution">
    <text evidence="1">The sequence shown here is derived from an EMBL/GenBank/DDBJ whole genome shotgun (WGS) entry which is preliminary data.</text>
</comment>
<dbReference type="PANTHER" id="PTHR37162">
    <property type="entry name" value="HAT FAMILY DIMERISATION DOMAINCONTAINING PROTEIN-RELATED"/>
    <property type="match status" value="1"/>
</dbReference>
<dbReference type="AlphaFoldDB" id="A0A4Y2FNH3"/>
<evidence type="ECO:0000313" key="2">
    <source>
        <dbReference type="Proteomes" id="UP000499080"/>
    </source>
</evidence>
<protein>
    <recommendedName>
        <fullName evidence="3">BED-type domain-containing protein</fullName>
    </recommendedName>
</protein>
<sequence>MPGKCMFNPLWVVKEEYADWLRSTENKNKAKCIWCAKEIDISNMGEAALKTHMKGVKHASFKKGKITVAANVADFFKKSTVSPSSPKSANQNSIIDPAAARQDVLDAEILWCLKLVKSHFSYNSCNNVGKLFSKMFHDSIIARQFSLSERKAAYICHFGIAPYFQNQVYEDLKQLSHFTVLFDETLNKTNQQKQLDLHIRYWSKDNRVTTRYLTSIFMGHATASNILDAFKIALAKLDLKKLVQISMDGPSVNWCFYEHFQEDLKKEHDIKCINIGSCGIHILNNAFQKGASSTEWDISSVLVALYHLFKDSPARSEDFQECSKSEKMPLKFANHRWLENAPVSLRAVEIWEDIETYVKLIRNGKLPKVTCKSYKVVEEATKGKLIKIKLLFFACVSEVIKSFLEKYQSDEPLVPFFAPDIHRLAI</sequence>
<dbReference type="PANTHER" id="PTHR37162:SF11">
    <property type="match status" value="1"/>
</dbReference>
<dbReference type="OrthoDB" id="6513413at2759"/>
<gene>
    <name evidence="1" type="ORF">AVEN_215164_1</name>
</gene>